<keyword evidence="10" id="KW-1185">Reference proteome</keyword>
<keyword evidence="3 6" id="KW-0732">Signal</keyword>
<evidence type="ECO:0000259" key="7">
    <source>
        <dbReference type="Pfam" id="PF07980"/>
    </source>
</evidence>
<dbReference type="RefSeq" id="WP_108685743.1">
    <property type="nucleotide sequence ID" value="NZ_QCYK01000001.1"/>
</dbReference>
<protein>
    <submittedName>
        <fullName evidence="9">RagB/SusD family nutrient uptake outer membrane protein</fullName>
    </submittedName>
</protein>
<dbReference type="SUPFAM" id="SSF48452">
    <property type="entry name" value="TPR-like"/>
    <property type="match status" value="1"/>
</dbReference>
<evidence type="ECO:0000313" key="9">
    <source>
        <dbReference type="EMBL" id="PUZ29104.1"/>
    </source>
</evidence>
<evidence type="ECO:0000259" key="8">
    <source>
        <dbReference type="Pfam" id="PF14322"/>
    </source>
</evidence>
<dbReference type="Pfam" id="PF07980">
    <property type="entry name" value="SusD_RagB"/>
    <property type="match status" value="1"/>
</dbReference>
<sequence length="629" mass="71349">MKTRNFRYISLFWCTAASAVMVTSSCKKEFLAPKPLSFFTPDQTYNSPAGMQSALETLNANLRDEFFGDSAPMLTESIFSDVAVEGTTDKTTPAQDLNVRITPTAELNNNDYTKVRWYWIQWYKGIRYANTIIARINNVKWDSDAQKNQVLGAAYFHRAYRYYRLVHEFGDVPCILKEETAPNVAYHTVKREVILKQMKADLEQAEKMTSNTVAKGEVTSGAVSHLLAKVDLALGLFDDAIAAASHAIDGSPFKLMTQRFGSTAGDATRNVIWDLHRPDSKAAGNNTEVLYLVLDRESLSSAVQYGSQLMRNCTPFYALANTILTPGKRKTGITDAVSAEFPLTLWYGRGIGRYRGTWYSTHDIWTDNTDLRHAPGNWMNMTDLVYNNPGLKDATKGDPDWYGKNLEQFTKDNVTSRFLNGARDTIRCWFGWPHYKVFIGNGKTAADKWWSPPRGTNTDWYVFRLAETYLIRAEAYVWKGQQALAMADINQVRARAQAELLKDASQVDIGTVLDERARELYWEEARKTELTRIAYIFAQTGKAAPNGKTYSLANFSTNNYFYDRIMEKNDFYNKGVITNSGNYFTMSPYHVLWPIPDADIKLNIEWHMNQNLGYAGSETNIPADDQITQ</sequence>
<evidence type="ECO:0000256" key="2">
    <source>
        <dbReference type="ARBA" id="ARBA00006275"/>
    </source>
</evidence>
<dbReference type="InterPro" id="IPR011990">
    <property type="entry name" value="TPR-like_helical_dom_sf"/>
</dbReference>
<dbReference type="InterPro" id="IPR033985">
    <property type="entry name" value="SusD-like_N"/>
</dbReference>
<evidence type="ECO:0000256" key="3">
    <source>
        <dbReference type="ARBA" id="ARBA00022729"/>
    </source>
</evidence>
<comment type="caution">
    <text evidence="9">The sequence shown here is derived from an EMBL/GenBank/DDBJ whole genome shotgun (WGS) entry which is preliminary data.</text>
</comment>
<dbReference type="Pfam" id="PF14322">
    <property type="entry name" value="SusD-like_3"/>
    <property type="match status" value="1"/>
</dbReference>
<feature type="signal peptide" evidence="6">
    <location>
        <begin position="1"/>
        <end position="19"/>
    </location>
</feature>
<dbReference type="InterPro" id="IPR012944">
    <property type="entry name" value="SusD_RagB_dom"/>
</dbReference>
<dbReference type="OrthoDB" id="5694214at2"/>
<keyword evidence="4" id="KW-0472">Membrane</keyword>
<dbReference type="Gene3D" id="1.25.40.390">
    <property type="match status" value="1"/>
</dbReference>
<name>A0A2T7BN49_9BACT</name>
<gene>
    <name evidence="9" type="ORF">DCC81_06460</name>
</gene>
<organism evidence="9 10">
    <name type="scientific">Chitinophaga parva</name>
    <dbReference type="NCBI Taxonomy" id="2169414"/>
    <lineage>
        <taxon>Bacteria</taxon>
        <taxon>Pseudomonadati</taxon>
        <taxon>Bacteroidota</taxon>
        <taxon>Chitinophagia</taxon>
        <taxon>Chitinophagales</taxon>
        <taxon>Chitinophagaceae</taxon>
        <taxon>Chitinophaga</taxon>
    </lineage>
</organism>
<accession>A0A2T7BN49</accession>
<evidence type="ECO:0000256" key="5">
    <source>
        <dbReference type="ARBA" id="ARBA00023237"/>
    </source>
</evidence>
<dbReference type="Proteomes" id="UP000244450">
    <property type="component" value="Unassembled WGS sequence"/>
</dbReference>
<evidence type="ECO:0000313" key="10">
    <source>
        <dbReference type="Proteomes" id="UP000244450"/>
    </source>
</evidence>
<feature type="domain" description="RagB/SusD" evidence="7">
    <location>
        <begin position="368"/>
        <end position="614"/>
    </location>
</feature>
<comment type="subcellular location">
    <subcellularLocation>
        <location evidence="1">Cell outer membrane</location>
    </subcellularLocation>
</comment>
<dbReference type="GO" id="GO:0009279">
    <property type="term" value="C:cell outer membrane"/>
    <property type="evidence" value="ECO:0007669"/>
    <property type="project" value="UniProtKB-SubCell"/>
</dbReference>
<feature type="chain" id="PRO_5015750846" evidence="6">
    <location>
        <begin position="20"/>
        <end position="629"/>
    </location>
</feature>
<keyword evidence="5" id="KW-0998">Cell outer membrane</keyword>
<evidence type="ECO:0000256" key="4">
    <source>
        <dbReference type="ARBA" id="ARBA00023136"/>
    </source>
</evidence>
<evidence type="ECO:0000256" key="6">
    <source>
        <dbReference type="SAM" id="SignalP"/>
    </source>
</evidence>
<reference evidence="9 10" key="1">
    <citation type="submission" date="2018-04" db="EMBL/GenBank/DDBJ databases">
        <title>Chitinophaga fuyangensis sp. nov., isolated from soil in a chemical factory.</title>
        <authorList>
            <person name="Chen K."/>
        </authorList>
    </citation>
    <scope>NUCLEOTIDE SEQUENCE [LARGE SCALE GENOMIC DNA]</scope>
    <source>
        <strain evidence="9 10">LY-1</strain>
    </source>
</reference>
<comment type="similarity">
    <text evidence="2">Belongs to the SusD family.</text>
</comment>
<dbReference type="EMBL" id="QCYK01000001">
    <property type="protein sequence ID" value="PUZ29104.1"/>
    <property type="molecule type" value="Genomic_DNA"/>
</dbReference>
<dbReference type="AlphaFoldDB" id="A0A2T7BN49"/>
<dbReference type="PROSITE" id="PS51257">
    <property type="entry name" value="PROKAR_LIPOPROTEIN"/>
    <property type="match status" value="1"/>
</dbReference>
<evidence type="ECO:0000256" key="1">
    <source>
        <dbReference type="ARBA" id="ARBA00004442"/>
    </source>
</evidence>
<proteinExistence type="inferred from homology"/>
<feature type="domain" description="SusD-like N-terminal" evidence="8">
    <location>
        <begin position="41"/>
        <end position="231"/>
    </location>
</feature>